<evidence type="ECO:0000256" key="3">
    <source>
        <dbReference type="ARBA" id="ARBA00022670"/>
    </source>
</evidence>
<dbReference type="PROSITE" id="PS51786">
    <property type="entry name" value="LON_PROTEOLYTIC"/>
    <property type="match status" value="1"/>
</dbReference>
<keyword evidence="5 14" id="KW-0378">Hydrolase</keyword>
<dbReference type="Gene3D" id="3.30.230.10">
    <property type="match status" value="1"/>
</dbReference>
<dbReference type="Gene3D" id="1.10.8.60">
    <property type="match status" value="1"/>
</dbReference>
<keyword evidence="4" id="KW-0547">Nucleotide-binding</keyword>
<dbReference type="PROSITE" id="PS51787">
    <property type="entry name" value="LON_N"/>
    <property type="match status" value="1"/>
</dbReference>
<dbReference type="InterPro" id="IPR027065">
    <property type="entry name" value="Lon_Prtase"/>
</dbReference>
<dbReference type="Pfam" id="PF02190">
    <property type="entry name" value="LON_substr_bdg"/>
    <property type="match status" value="1"/>
</dbReference>
<dbReference type="PANTHER" id="PTHR10046">
    <property type="entry name" value="ATP DEPENDENT LON PROTEASE FAMILY MEMBER"/>
    <property type="match status" value="1"/>
</dbReference>
<dbReference type="GO" id="GO:0004252">
    <property type="term" value="F:serine-type endopeptidase activity"/>
    <property type="evidence" value="ECO:0007669"/>
    <property type="project" value="UniProtKB-EC"/>
</dbReference>
<dbReference type="AlphaFoldDB" id="A0A3B1CVS1"/>
<dbReference type="InterPro" id="IPR014721">
    <property type="entry name" value="Ribsml_uS5_D2-typ_fold_subgr"/>
</dbReference>
<dbReference type="SUPFAM" id="SSF54211">
    <property type="entry name" value="Ribosomal protein S5 domain 2-like"/>
    <property type="match status" value="1"/>
</dbReference>
<dbReference type="FunFam" id="1.20.5.5270:FF:000002">
    <property type="entry name" value="Lon protease homolog"/>
    <property type="match status" value="1"/>
</dbReference>
<dbReference type="HAMAP" id="MF_01973">
    <property type="entry name" value="lon_bact"/>
    <property type="match status" value="1"/>
</dbReference>
<feature type="compositionally biased region" description="Basic residues" evidence="11">
    <location>
        <begin position="776"/>
        <end position="793"/>
    </location>
</feature>
<feature type="region of interest" description="Disordered" evidence="11">
    <location>
        <begin position="776"/>
        <end position="803"/>
    </location>
</feature>
<dbReference type="Pfam" id="PF05362">
    <property type="entry name" value="Lon_C"/>
    <property type="match status" value="1"/>
</dbReference>
<keyword evidence="7" id="KW-0067">ATP-binding</keyword>
<dbReference type="NCBIfam" id="TIGR00763">
    <property type="entry name" value="lon"/>
    <property type="match status" value="1"/>
</dbReference>
<evidence type="ECO:0000259" key="12">
    <source>
        <dbReference type="PROSITE" id="PS51786"/>
    </source>
</evidence>
<evidence type="ECO:0000259" key="13">
    <source>
        <dbReference type="PROSITE" id="PS51787"/>
    </source>
</evidence>
<dbReference type="EC" id="3.4.21.53" evidence="10"/>
<feature type="domain" description="Lon proteolytic" evidence="12">
    <location>
        <begin position="591"/>
        <end position="772"/>
    </location>
</feature>
<proteinExistence type="inferred from homology"/>
<dbReference type="GO" id="GO:0004176">
    <property type="term" value="F:ATP-dependent peptidase activity"/>
    <property type="evidence" value="ECO:0007669"/>
    <property type="project" value="InterPro"/>
</dbReference>
<evidence type="ECO:0000256" key="10">
    <source>
        <dbReference type="ARBA" id="ARBA00066743"/>
    </source>
</evidence>
<protein>
    <recommendedName>
        <fullName evidence="10">endopeptidase La</fullName>
        <ecNumber evidence="10">3.4.21.53</ecNumber>
    </recommendedName>
</protein>
<dbReference type="Pfam" id="PF00004">
    <property type="entry name" value="AAA"/>
    <property type="match status" value="1"/>
</dbReference>
<dbReference type="PIRSF" id="PIRSF001174">
    <property type="entry name" value="Lon_proteas"/>
    <property type="match status" value="1"/>
</dbReference>
<dbReference type="GO" id="GO:0005737">
    <property type="term" value="C:cytoplasm"/>
    <property type="evidence" value="ECO:0007669"/>
    <property type="project" value="UniProtKB-SubCell"/>
</dbReference>
<dbReference type="InterPro" id="IPR008269">
    <property type="entry name" value="Lon_proteolytic"/>
</dbReference>
<evidence type="ECO:0000256" key="7">
    <source>
        <dbReference type="ARBA" id="ARBA00022840"/>
    </source>
</evidence>
<evidence type="ECO:0000256" key="1">
    <source>
        <dbReference type="ARBA" id="ARBA00004496"/>
    </source>
</evidence>
<evidence type="ECO:0000313" key="14">
    <source>
        <dbReference type="EMBL" id="VAX30611.1"/>
    </source>
</evidence>
<feature type="domain" description="Lon N-terminal" evidence="13">
    <location>
        <begin position="8"/>
        <end position="201"/>
    </location>
</feature>
<evidence type="ECO:0000256" key="6">
    <source>
        <dbReference type="ARBA" id="ARBA00022825"/>
    </source>
</evidence>
<name>A0A3B1CVS1_9ZZZZ</name>
<dbReference type="InterPro" id="IPR054594">
    <property type="entry name" value="Lon_lid"/>
</dbReference>
<dbReference type="NCBIfam" id="NF008053">
    <property type="entry name" value="PRK10787.1"/>
    <property type="match status" value="1"/>
</dbReference>
<dbReference type="InterPro" id="IPR003959">
    <property type="entry name" value="ATPase_AAA_core"/>
</dbReference>
<dbReference type="InterPro" id="IPR008268">
    <property type="entry name" value="Peptidase_S16_AS"/>
</dbReference>
<dbReference type="InterPro" id="IPR003111">
    <property type="entry name" value="Lon_prtase_N"/>
</dbReference>
<dbReference type="Gene3D" id="1.20.5.5270">
    <property type="match status" value="1"/>
</dbReference>
<accession>A0A3B1CVS1</accession>
<dbReference type="GO" id="GO:0006508">
    <property type="term" value="P:proteolysis"/>
    <property type="evidence" value="ECO:0007669"/>
    <property type="project" value="UniProtKB-KW"/>
</dbReference>
<evidence type="ECO:0000256" key="5">
    <source>
        <dbReference type="ARBA" id="ARBA00022801"/>
    </source>
</evidence>
<dbReference type="GO" id="GO:0043565">
    <property type="term" value="F:sequence-specific DNA binding"/>
    <property type="evidence" value="ECO:0007669"/>
    <property type="project" value="InterPro"/>
</dbReference>
<dbReference type="SUPFAM" id="SSF88697">
    <property type="entry name" value="PUA domain-like"/>
    <property type="match status" value="1"/>
</dbReference>
<dbReference type="Pfam" id="PF22667">
    <property type="entry name" value="Lon_lid"/>
    <property type="match status" value="1"/>
</dbReference>
<dbReference type="InterPro" id="IPR046336">
    <property type="entry name" value="Lon_prtase_N_sf"/>
</dbReference>
<keyword evidence="2" id="KW-0963">Cytoplasm</keyword>
<dbReference type="InterPro" id="IPR004815">
    <property type="entry name" value="Lon_bac/euk-typ"/>
</dbReference>
<dbReference type="SMART" id="SM00464">
    <property type="entry name" value="LON"/>
    <property type="match status" value="1"/>
</dbReference>
<evidence type="ECO:0000256" key="8">
    <source>
        <dbReference type="ARBA" id="ARBA00023016"/>
    </source>
</evidence>
<dbReference type="FunFam" id="3.40.50.300:FF:000021">
    <property type="entry name" value="Lon protease homolog"/>
    <property type="match status" value="1"/>
</dbReference>
<comment type="catalytic activity">
    <reaction evidence="9">
        <text>Hydrolysis of proteins in presence of ATP.</text>
        <dbReference type="EC" id="3.4.21.53"/>
    </reaction>
</comment>
<dbReference type="SMART" id="SM00382">
    <property type="entry name" value="AAA"/>
    <property type="match status" value="1"/>
</dbReference>
<comment type="subcellular location">
    <subcellularLocation>
        <location evidence="1">Cytoplasm</location>
    </subcellularLocation>
</comment>
<dbReference type="GO" id="GO:0016887">
    <property type="term" value="F:ATP hydrolysis activity"/>
    <property type="evidence" value="ECO:0007669"/>
    <property type="project" value="InterPro"/>
</dbReference>
<dbReference type="PRINTS" id="PR00830">
    <property type="entry name" value="ENDOLAPTASE"/>
</dbReference>
<dbReference type="InterPro" id="IPR003593">
    <property type="entry name" value="AAA+_ATPase"/>
</dbReference>
<dbReference type="Gene3D" id="3.40.50.300">
    <property type="entry name" value="P-loop containing nucleotide triphosphate hydrolases"/>
    <property type="match status" value="1"/>
</dbReference>
<reference evidence="14" key="1">
    <citation type="submission" date="2018-06" db="EMBL/GenBank/DDBJ databases">
        <authorList>
            <person name="Zhirakovskaya E."/>
        </authorList>
    </citation>
    <scope>NUCLEOTIDE SEQUENCE</scope>
</reference>
<keyword evidence="8" id="KW-0346">Stress response</keyword>
<dbReference type="GO" id="GO:0005524">
    <property type="term" value="F:ATP binding"/>
    <property type="evidence" value="ECO:0007669"/>
    <property type="project" value="UniProtKB-KW"/>
</dbReference>
<dbReference type="CDD" id="cd19500">
    <property type="entry name" value="RecA-like_Lon"/>
    <property type="match status" value="1"/>
</dbReference>
<gene>
    <name evidence="14" type="ORF">MNBD_NITROSPINAE05-54</name>
</gene>
<dbReference type="InterPro" id="IPR027543">
    <property type="entry name" value="Lon_bac"/>
</dbReference>
<evidence type="ECO:0000256" key="11">
    <source>
        <dbReference type="SAM" id="MobiDB-lite"/>
    </source>
</evidence>
<dbReference type="EMBL" id="UOGG01000121">
    <property type="protein sequence ID" value="VAX30611.1"/>
    <property type="molecule type" value="Genomic_DNA"/>
</dbReference>
<dbReference type="PROSITE" id="PS01046">
    <property type="entry name" value="LON_SER"/>
    <property type="match status" value="1"/>
</dbReference>
<sequence>MSIEKLELPLLPLRDIVVFPFMVIPLFVGREKSVLALEKAMAEQKHIFLSAQRNPSNNDPTPSEIYETGTLANILQILKLTDGTMKVLVEGIQRGRINSFTDNPDFYQVEVIKIHENTQLTADIKALIRGVSTVFEQYVKLNQKIPLEAVSATANITEPHRFADTIAAYMVFQTVDKQELLETYNPVDRLNKLMSTLKSEMEVLKIEKRVHGRVRKQMERSQKEFYLNEQIKAIQKELGKRDEFKSDIDELTQKIKKAKMPKEINDKAVKEMRRLELMQPMSAEATVSRTYIEWLVDLPWKLPRGAEKIKLDHAQKVLDEDHYGLEKVKERITEHLAVVKLVKKIKGPIICLVGPPGVGKTSLGKSIAKAMDRKFVRISLGGIRDEAEIRGHRRTYIGAMPGKIVQGMKKAGVANPVIMLDEVDKMTSDFRGDPSSALLEVLDPEQNANFNDHYLEVDYDLSNTLFICTANVLHTIPQPLLDRMEVLRLPGYTDQEKVNIAEKFLIPKKMQEHGLVKKNLEFGKNVLEKIIREYTREAGVRNLEREIATLCRKVVMEVVKQGKKFSLKLIPSQLDKYLGIPKFQPTETLEKQDTGVAIGMAWTEFGGELLYIEVTAIAGTGKLVPTGQLGDVMKESAQAAMTYVRSRAEELGLKKNFYQKLDIHIHIPEGAVPKDGPSAGVAMAVALISALTKTPVLHGLSMTGELTLTGKVLPIGGLKEKVLAAHRTGITHVILPKDNEKDLQDIPANVRKDIEFHPMATIDEVMQVAFGKKFKLKGKARKAPAKKAKKPAASKRTSVSTFN</sequence>
<evidence type="ECO:0000256" key="2">
    <source>
        <dbReference type="ARBA" id="ARBA00022490"/>
    </source>
</evidence>
<dbReference type="SUPFAM" id="SSF52540">
    <property type="entry name" value="P-loop containing nucleoside triphosphate hydrolases"/>
    <property type="match status" value="1"/>
</dbReference>
<dbReference type="InterPro" id="IPR020568">
    <property type="entry name" value="Ribosomal_Su5_D2-typ_SF"/>
</dbReference>
<organism evidence="14">
    <name type="scientific">hydrothermal vent metagenome</name>
    <dbReference type="NCBI Taxonomy" id="652676"/>
    <lineage>
        <taxon>unclassified sequences</taxon>
        <taxon>metagenomes</taxon>
        <taxon>ecological metagenomes</taxon>
    </lineage>
</organism>
<dbReference type="InterPro" id="IPR015947">
    <property type="entry name" value="PUA-like_sf"/>
</dbReference>
<dbReference type="Gene3D" id="2.30.130.40">
    <property type="entry name" value="LON domain-like"/>
    <property type="match status" value="1"/>
</dbReference>
<keyword evidence="3 14" id="KW-0645">Protease</keyword>
<dbReference type="InterPro" id="IPR027417">
    <property type="entry name" value="P-loop_NTPase"/>
</dbReference>
<keyword evidence="6" id="KW-0720">Serine protease</keyword>
<dbReference type="GO" id="GO:0030163">
    <property type="term" value="P:protein catabolic process"/>
    <property type="evidence" value="ECO:0007669"/>
    <property type="project" value="InterPro"/>
</dbReference>
<dbReference type="Gene3D" id="1.20.58.1480">
    <property type="match status" value="1"/>
</dbReference>
<evidence type="ECO:0000256" key="4">
    <source>
        <dbReference type="ARBA" id="ARBA00022741"/>
    </source>
</evidence>
<evidence type="ECO:0000256" key="9">
    <source>
        <dbReference type="ARBA" id="ARBA00050665"/>
    </source>
</evidence>